<evidence type="ECO:0000256" key="2">
    <source>
        <dbReference type="ARBA" id="ARBA00012438"/>
    </source>
</evidence>
<dbReference type="InterPro" id="IPR036890">
    <property type="entry name" value="HATPase_C_sf"/>
</dbReference>
<feature type="transmembrane region" description="Helical" evidence="5">
    <location>
        <begin position="837"/>
        <end position="855"/>
    </location>
</feature>
<sequence length="1169" mass="131475">MLYAQGGHLYFDHLDVKKGLPESTGRVIKEDNEGYIWIATQNGLVRYDGYQCKVYNLGNLNTNTYSSTNVLSLLLDRRGNLWATTISNGIFQYNRETDSFKHFAYPTDGKIATFTMDAVDNDNNIWGHIRSIGYGVSVVKFNTLSGIFEYFGIREKGNNYINASLIYEAYASVSGKIWLSSNNGIYRYNGPGKALTGFMTNADTSKQRHVNPIYEARSEPGVFWLNTFHGYNIDLRITRFDSRDNSIKEYLPSNKPDSVLSTAVYSIYEDKNKQLWFATDNGLSKYDRKANKFTNYIPDGPLESPDQNHLEAFRETKDGNLWLTFPSGLVYFEPRTGNFTRYGTNAAEAGTLSKTQVIAKMVDRTNVLWAGFNEAGVNRVNKLKSAFKLYKDIVGNVTSYPGSKYVAGNNNKDYSYISNSQGIYKFFTATGALEKMYSPDEGYIYLSKVCVGLNGALYIGGSNGLYVYNTVTGKREHYYHNEKDSTSISSSFINNLYQDREGVVWLGNADEKGLCSFNPQTKKITRYPYRPFNATATGQSSGALNDGKILAIFEDNKGVLWIGTNNGGLNRFDRKTQKFTSYFDTNNHTAFCVDDVYQDSYGRLWVGTYLNGVYIFDSEKGVFTHHFSESNGLLFNSNMGISEDSSGRIWVLTERGLSRIDPKTFAIHNFNIESFLPGNDVIRSLSGLFKISGGKFAFMLSGGLTVFDPNSLNDNPYPPIVHIENLTYNDPLANSKAATRVVTFGRKSVELKYNENRIEFNYIGLQFDDPLKNTYAYKLDGYDKNWIQAGTQRSVTYTNLPAGTYTFHVKAANSDGVWSNHGDSIQVIILSPWWSRWWAWLLYVAVFAFVVYSYINYRQRHLKEENQLLEEKINERTLELSEANKALSEQSEEITAQRDQLADTVNELKTTQQQLVQSEKLASLGELTAGIAHEIQNPLNFVNNFSEVSIELTAEMKEELTGGNVEEAVALADDIEQNLQKILHHGKRADAIVKNMLQHSRNNSGDKQATDINALADEYLRLAYHGLRAKDKSFNATLVTKFDEGLPKITVIPQDIGRVLLNMFNNAFYALQQKQKNAATDYKPTLSISTSTKDNMVEISVKDNGTGMPPHIKYKIMQPFFTTKPTGEGTGLGLSLSYDIVVKGHSGRIDVLTQEGEGTEFVISLPLGI</sequence>
<evidence type="ECO:0000256" key="1">
    <source>
        <dbReference type="ARBA" id="ARBA00000085"/>
    </source>
</evidence>
<comment type="caution">
    <text evidence="7">The sequence shown here is derived from an EMBL/GenBank/DDBJ whole genome shotgun (WGS) entry which is preliminary data.</text>
</comment>
<reference evidence="8" key="1">
    <citation type="journal article" date="2019" name="Int. J. Syst. Evol. Microbiol.">
        <title>The Global Catalogue of Microorganisms (GCM) 10K type strain sequencing project: providing services to taxonomists for standard genome sequencing and annotation.</title>
        <authorList>
            <consortium name="The Broad Institute Genomics Platform"/>
            <consortium name="The Broad Institute Genome Sequencing Center for Infectious Disease"/>
            <person name="Wu L."/>
            <person name="Ma J."/>
        </authorList>
    </citation>
    <scope>NUCLEOTIDE SEQUENCE [LARGE SCALE GENOMIC DNA]</scope>
    <source>
        <strain evidence="8">JCM 16601</strain>
    </source>
</reference>
<dbReference type="SUPFAM" id="SSF63829">
    <property type="entry name" value="Calcium-dependent phosphotriesterase"/>
    <property type="match status" value="2"/>
</dbReference>
<keyword evidence="5" id="KW-1133">Transmembrane helix</keyword>
<dbReference type="EMBL" id="BAAAZC010000053">
    <property type="protein sequence ID" value="GAA3994300.1"/>
    <property type="molecule type" value="Genomic_DNA"/>
</dbReference>
<keyword evidence="8" id="KW-1185">Reference proteome</keyword>
<dbReference type="PANTHER" id="PTHR43547:SF2">
    <property type="entry name" value="HYBRID SIGNAL TRANSDUCTION HISTIDINE KINASE C"/>
    <property type="match status" value="1"/>
</dbReference>
<keyword evidence="7" id="KW-0418">Kinase</keyword>
<dbReference type="Pfam" id="PF00512">
    <property type="entry name" value="HisKA"/>
    <property type="match status" value="1"/>
</dbReference>
<name>A0ABP7R9A8_9SPHI</name>
<dbReference type="Gene3D" id="2.60.40.10">
    <property type="entry name" value="Immunoglobulins"/>
    <property type="match status" value="1"/>
</dbReference>
<dbReference type="Pfam" id="PF07495">
    <property type="entry name" value="Y_Y_Y"/>
    <property type="match status" value="1"/>
</dbReference>
<gene>
    <name evidence="7" type="ORF">GCM10022210_55540</name>
</gene>
<feature type="coiled-coil region" evidence="4">
    <location>
        <begin position="859"/>
        <end position="921"/>
    </location>
</feature>
<dbReference type="SUPFAM" id="SSF47384">
    <property type="entry name" value="Homodimeric domain of signal transducing histidine kinase"/>
    <property type="match status" value="1"/>
</dbReference>
<dbReference type="PANTHER" id="PTHR43547">
    <property type="entry name" value="TWO-COMPONENT HISTIDINE KINASE"/>
    <property type="match status" value="1"/>
</dbReference>
<evidence type="ECO:0000313" key="7">
    <source>
        <dbReference type="EMBL" id="GAA3994300.1"/>
    </source>
</evidence>
<dbReference type="EC" id="2.7.13.3" evidence="2"/>
<protein>
    <recommendedName>
        <fullName evidence="2">histidine kinase</fullName>
        <ecNumber evidence="2">2.7.13.3</ecNumber>
    </recommendedName>
</protein>
<keyword evidence="3" id="KW-0597">Phosphoprotein</keyword>
<keyword evidence="5" id="KW-0812">Transmembrane</keyword>
<dbReference type="InterPro" id="IPR003661">
    <property type="entry name" value="HisK_dim/P_dom"/>
</dbReference>
<proteinExistence type="predicted"/>
<evidence type="ECO:0000256" key="3">
    <source>
        <dbReference type="ARBA" id="ARBA00022553"/>
    </source>
</evidence>
<dbReference type="Proteomes" id="UP001500742">
    <property type="component" value="Unassembled WGS sequence"/>
</dbReference>
<dbReference type="SUPFAM" id="SSF55874">
    <property type="entry name" value="ATPase domain of HSP90 chaperone/DNA topoisomerase II/histidine kinase"/>
    <property type="match status" value="1"/>
</dbReference>
<keyword evidence="7" id="KW-0808">Transferase</keyword>
<dbReference type="CDD" id="cd00082">
    <property type="entry name" value="HisKA"/>
    <property type="match status" value="1"/>
</dbReference>
<comment type="catalytic activity">
    <reaction evidence="1">
        <text>ATP + protein L-histidine = ADP + protein N-phospho-L-histidine.</text>
        <dbReference type="EC" id="2.7.13.3"/>
    </reaction>
</comment>
<dbReference type="InterPro" id="IPR003594">
    <property type="entry name" value="HATPase_dom"/>
</dbReference>
<keyword evidence="5" id="KW-0472">Membrane</keyword>
<dbReference type="Pfam" id="PF02518">
    <property type="entry name" value="HATPase_c"/>
    <property type="match status" value="1"/>
</dbReference>
<dbReference type="Gene3D" id="2.130.10.10">
    <property type="entry name" value="YVTN repeat-like/Quinoprotein amine dehydrogenase"/>
    <property type="match status" value="4"/>
</dbReference>
<dbReference type="Pfam" id="PF07494">
    <property type="entry name" value="Reg_prop"/>
    <property type="match status" value="3"/>
</dbReference>
<evidence type="ECO:0000256" key="4">
    <source>
        <dbReference type="SAM" id="Coils"/>
    </source>
</evidence>
<feature type="domain" description="Histidine kinase" evidence="6">
    <location>
        <begin position="930"/>
        <end position="1169"/>
    </location>
</feature>
<dbReference type="InterPro" id="IPR005467">
    <property type="entry name" value="His_kinase_dom"/>
</dbReference>
<evidence type="ECO:0000256" key="5">
    <source>
        <dbReference type="SAM" id="Phobius"/>
    </source>
</evidence>
<evidence type="ECO:0000259" key="6">
    <source>
        <dbReference type="PROSITE" id="PS50109"/>
    </source>
</evidence>
<keyword evidence="4" id="KW-0175">Coiled coil</keyword>
<dbReference type="InterPro" id="IPR004358">
    <property type="entry name" value="Sig_transdc_His_kin-like_C"/>
</dbReference>
<dbReference type="Gene3D" id="3.30.565.10">
    <property type="entry name" value="Histidine kinase-like ATPase, C-terminal domain"/>
    <property type="match status" value="1"/>
</dbReference>
<dbReference type="InterPro" id="IPR011110">
    <property type="entry name" value="Reg_prop"/>
</dbReference>
<dbReference type="SMART" id="SM00387">
    <property type="entry name" value="HATPase_c"/>
    <property type="match status" value="1"/>
</dbReference>
<dbReference type="InterPro" id="IPR015943">
    <property type="entry name" value="WD40/YVTN_repeat-like_dom_sf"/>
</dbReference>
<dbReference type="InterPro" id="IPR036097">
    <property type="entry name" value="HisK_dim/P_sf"/>
</dbReference>
<dbReference type="SMART" id="SM00388">
    <property type="entry name" value="HisKA"/>
    <property type="match status" value="1"/>
</dbReference>
<dbReference type="Gene3D" id="1.10.287.130">
    <property type="match status" value="1"/>
</dbReference>
<dbReference type="GO" id="GO:0016301">
    <property type="term" value="F:kinase activity"/>
    <property type="evidence" value="ECO:0007669"/>
    <property type="project" value="UniProtKB-KW"/>
</dbReference>
<dbReference type="PRINTS" id="PR00344">
    <property type="entry name" value="BCTRLSENSOR"/>
</dbReference>
<evidence type="ECO:0000313" key="8">
    <source>
        <dbReference type="Proteomes" id="UP001500742"/>
    </source>
</evidence>
<dbReference type="InterPro" id="IPR011123">
    <property type="entry name" value="Y_Y_Y"/>
</dbReference>
<dbReference type="PROSITE" id="PS50109">
    <property type="entry name" value="HIS_KIN"/>
    <property type="match status" value="1"/>
</dbReference>
<dbReference type="InterPro" id="IPR013783">
    <property type="entry name" value="Ig-like_fold"/>
</dbReference>
<accession>A0ABP7R9A8</accession>
<organism evidence="7 8">
    <name type="scientific">Mucilaginibacter dorajii</name>
    <dbReference type="NCBI Taxonomy" id="692994"/>
    <lineage>
        <taxon>Bacteria</taxon>
        <taxon>Pseudomonadati</taxon>
        <taxon>Bacteroidota</taxon>
        <taxon>Sphingobacteriia</taxon>
        <taxon>Sphingobacteriales</taxon>
        <taxon>Sphingobacteriaceae</taxon>
        <taxon>Mucilaginibacter</taxon>
    </lineage>
</organism>